<name>A0A699ZUV5_HAELA</name>
<accession>A0A699ZUV5</accession>
<sequence>MANKTRWTVFQGFSAPAEGCAPAAPRGPYWDMRQVCPWVMHQTTVYHTSRSLA</sequence>
<dbReference type="AlphaFoldDB" id="A0A699ZUV5"/>
<gene>
    <name evidence="1" type="ORF">HaLaN_19486</name>
</gene>
<proteinExistence type="predicted"/>
<dbReference type="EMBL" id="BLLF01001964">
    <property type="protein sequence ID" value="GFH22078.1"/>
    <property type="molecule type" value="Genomic_DNA"/>
</dbReference>
<organism evidence="1 2">
    <name type="scientific">Haematococcus lacustris</name>
    <name type="common">Green alga</name>
    <name type="synonym">Haematococcus pluvialis</name>
    <dbReference type="NCBI Taxonomy" id="44745"/>
    <lineage>
        <taxon>Eukaryota</taxon>
        <taxon>Viridiplantae</taxon>
        <taxon>Chlorophyta</taxon>
        <taxon>core chlorophytes</taxon>
        <taxon>Chlorophyceae</taxon>
        <taxon>CS clade</taxon>
        <taxon>Chlamydomonadales</taxon>
        <taxon>Haematococcaceae</taxon>
        <taxon>Haematococcus</taxon>
    </lineage>
</organism>
<evidence type="ECO:0000313" key="2">
    <source>
        <dbReference type="Proteomes" id="UP000485058"/>
    </source>
</evidence>
<evidence type="ECO:0000313" key="1">
    <source>
        <dbReference type="EMBL" id="GFH22078.1"/>
    </source>
</evidence>
<protein>
    <submittedName>
        <fullName evidence="1">Uncharacterized protein</fullName>
    </submittedName>
</protein>
<reference evidence="1 2" key="1">
    <citation type="submission" date="2020-02" db="EMBL/GenBank/DDBJ databases">
        <title>Draft genome sequence of Haematococcus lacustris strain NIES-144.</title>
        <authorList>
            <person name="Morimoto D."/>
            <person name="Nakagawa S."/>
            <person name="Yoshida T."/>
            <person name="Sawayama S."/>
        </authorList>
    </citation>
    <scope>NUCLEOTIDE SEQUENCE [LARGE SCALE GENOMIC DNA]</scope>
    <source>
        <strain evidence="1 2">NIES-144</strain>
    </source>
</reference>
<feature type="non-terminal residue" evidence="1">
    <location>
        <position position="1"/>
    </location>
</feature>
<comment type="caution">
    <text evidence="1">The sequence shown here is derived from an EMBL/GenBank/DDBJ whole genome shotgun (WGS) entry which is preliminary data.</text>
</comment>
<dbReference type="Proteomes" id="UP000485058">
    <property type="component" value="Unassembled WGS sequence"/>
</dbReference>
<keyword evidence="2" id="KW-1185">Reference proteome</keyword>
<feature type="non-terminal residue" evidence="1">
    <location>
        <position position="53"/>
    </location>
</feature>